<reference evidence="8" key="1">
    <citation type="journal article" date="2021" name="Antonie Van Leeuwenhoek">
        <title>Draft genome and description of Waterburya agarophytonicola gen. nov. sp. nov. (Pleurocapsales, Cyanobacteria): a seaweed symbiont.</title>
        <authorList>
            <person name="Bonthond G."/>
            <person name="Shalygin S."/>
            <person name="Bayer T."/>
            <person name="Weinberger F."/>
        </authorList>
    </citation>
    <scope>NUCLEOTIDE SEQUENCE</scope>
    <source>
        <strain evidence="8">KI4</strain>
    </source>
</reference>
<keyword evidence="3 4" id="KW-0175">Coiled coil</keyword>
<dbReference type="SUPFAM" id="SSF111369">
    <property type="entry name" value="HlyD-like secretion proteins"/>
    <property type="match status" value="2"/>
</dbReference>
<dbReference type="GO" id="GO:0022857">
    <property type="term" value="F:transmembrane transporter activity"/>
    <property type="evidence" value="ECO:0007669"/>
    <property type="project" value="InterPro"/>
</dbReference>
<dbReference type="InterPro" id="IPR050465">
    <property type="entry name" value="UPF0194_transport"/>
</dbReference>
<sequence>MNHDSAKFDLTNGDPVVLKSVGELDSILLEKAFLGQDSTELVYSDLSLNFPLEKALYIVEIDDRFCFLDYTIEEQNPQPIPIKKDSLSKSLVSNSIISKSDLDLAKVPKPKAKPSLFSGKKGILMGVGLGVVLTLGVTRLFLTPTANNKGESESALVNESIAPAQTVTIAEVKTRDINSTLDASGTVTAFERTPVMSQAVGLQITEILAETGDRVDRGQVLAKLNNKTLTAQKTEAQAAVAQQKAALDELQAGSRIEEVAQAEARVANAESAIVQAESDLELIQKRVDRNRTLEQEGAITRDRFDEVLNQEKVAKSDLAGAKANLNEAKQALAQLKAGSRRQTIAQAEAGLIQAQGRLQAIEAQLGDTIIVAPSGGIIASREARVGQITSSSEMLFSIIQNGRLELRLQVPETLVGQIQSGQKVAITSNANSDLKLTGKVREIDPIVNDSSRQALVKVDLPSNTNLKPGMFLRAAINTDSNQGLAVPIEALLPQSGNKAIVFVLQPDNTVKAQTVSMGEIIDDRTIEIINGLESGDRIVLKGAAYLKDGDGVEVSNK</sequence>
<feature type="coiled-coil region" evidence="4">
    <location>
        <begin position="311"/>
        <end position="364"/>
    </location>
</feature>
<dbReference type="Gene3D" id="2.40.30.170">
    <property type="match status" value="1"/>
</dbReference>
<evidence type="ECO:0000313" key="8">
    <source>
        <dbReference type="EMBL" id="MCC0179434.1"/>
    </source>
</evidence>
<proteinExistence type="inferred from homology"/>
<evidence type="ECO:0000259" key="7">
    <source>
        <dbReference type="Pfam" id="PF25967"/>
    </source>
</evidence>
<comment type="subcellular location">
    <subcellularLocation>
        <location evidence="1">Cell envelope</location>
    </subcellularLocation>
</comment>
<dbReference type="Proteomes" id="UP000729733">
    <property type="component" value="Unassembled WGS sequence"/>
</dbReference>
<feature type="domain" description="CusB-like beta-barrel" evidence="6">
    <location>
        <begin position="407"/>
        <end position="478"/>
    </location>
</feature>
<dbReference type="Pfam" id="PF25954">
    <property type="entry name" value="Beta-barrel_RND_2"/>
    <property type="match status" value="1"/>
</dbReference>
<gene>
    <name evidence="8" type="ORF">I4641_20950</name>
</gene>
<comment type="similarity">
    <text evidence="2">Belongs to the membrane fusion protein (MFP) (TC 8.A.1) family.</text>
</comment>
<dbReference type="PANTHER" id="PTHR32347:SF23">
    <property type="entry name" value="BLL5650 PROTEIN"/>
    <property type="match status" value="1"/>
</dbReference>
<evidence type="ECO:0000313" key="9">
    <source>
        <dbReference type="Proteomes" id="UP000729733"/>
    </source>
</evidence>
<dbReference type="InterPro" id="IPR006143">
    <property type="entry name" value="RND_pump_MFP"/>
</dbReference>
<evidence type="ECO:0000256" key="3">
    <source>
        <dbReference type="ARBA" id="ARBA00023054"/>
    </source>
</evidence>
<dbReference type="PANTHER" id="PTHR32347">
    <property type="entry name" value="EFFLUX SYSTEM COMPONENT YKNX-RELATED"/>
    <property type="match status" value="1"/>
</dbReference>
<feature type="coiled-coil region" evidence="4">
    <location>
        <begin position="233"/>
        <end position="286"/>
    </location>
</feature>
<organism evidence="8 9">
    <name type="scientific">Waterburya agarophytonicola KI4</name>
    <dbReference type="NCBI Taxonomy" id="2874699"/>
    <lineage>
        <taxon>Bacteria</taxon>
        <taxon>Bacillati</taxon>
        <taxon>Cyanobacteriota</taxon>
        <taxon>Cyanophyceae</taxon>
        <taxon>Pleurocapsales</taxon>
        <taxon>Hyellaceae</taxon>
        <taxon>Waterburya</taxon>
        <taxon>Waterburya agarophytonicola</taxon>
    </lineage>
</organism>
<dbReference type="Gene3D" id="2.40.50.100">
    <property type="match status" value="2"/>
</dbReference>
<dbReference type="AlphaFoldDB" id="A0A964BTC7"/>
<dbReference type="Gene3D" id="1.10.287.470">
    <property type="entry name" value="Helix hairpin bin"/>
    <property type="match status" value="3"/>
</dbReference>
<evidence type="ECO:0000256" key="1">
    <source>
        <dbReference type="ARBA" id="ARBA00004196"/>
    </source>
</evidence>
<dbReference type="GO" id="GO:0016020">
    <property type="term" value="C:membrane"/>
    <property type="evidence" value="ECO:0007669"/>
    <property type="project" value="InterPro"/>
</dbReference>
<keyword evidence="9" id="KW-1185">Reference proteome</keyword>
<name>A0A964BTC7_9CYAN</name>
<evidence type="ECO:0000256" key="4">
    <source>
        <dbReference type="SAM" id="Coils"/>
    </source>
</evidence>
<dbReference type="GO" id="GO:0030313">
    <property type="term" value="C:cell envelope"/>
    <property type="evidence" value="ECO:0007669"/>
    <property type="project" value="UniProtKB-SubCell"/>
</dbReference>
<feature type="domain" description="Multidrug resistance protein MdtA-like C-terminal permuted SH3" evidence="7">
    <location>
        <begin position="484"/>
        <end position="543"/>
    </location>
</feature>
<dbReference type="FunFam" id="2.40.30.170:FF:000010">
    <property type="entry name" value="Efflux RND transporter periplasmic adaptor subunit"/>
    <property type="match status" value="1"/>
</dbReference>
<dbReference type="Pfam" id="PF25881">
    <property type="entry name" value="HH_YBHG"/>
    <property type="match status" value="1"/>
</dbReference>
<evidence type="ECO:0000259" key="5">
    <source>
        <dbReference type="Pfam" id="PF25881"/>
    </source>
</evidence>
<accession>A0A964BTC7</accession>
<dbReference type="InterPro" id="IPR059052">
    <property type="entry name" value="HH_YbhG-like"/>
</dbReference>
<dbReference type="EMBL" id="JADWDC010000084">
    <property type="protein sequence ID" value="MCC0179434.1"/>
    <property type="molecule type" value="Genomic_DNA"/>
</dbReference>
<feature type="domain" description="YbhG-like alpha-helical hairpin" evidence="5">
    <location>
        <begin position="226"/>
        <end position="366"/>
    </location>
</feature>
<dbReference type="NCBIfam" id="TIGR01730">
    <property type="entry name" value="RND_mfp"/>
    <property type="match status" value="1"/>
</dbReference>
<protein>
    <submittedName>
        <fullName evidence="8">Efflux RND transporter periplasmic adaptor subunit</fullName>
    </submittedName>
</protein>
<dbReference type="Gene3D" id="2.40.420.20">
    <property type="match status" value="1"/>
</dbReference>
<dbReference type="InterPro" id="IPR058627">
    <property type="entry name" value="MdtA-like_C"/>
</dbReference>
<comment type="caution">
    <text evidence="8">The sequence shown here is derived from an EMBL/GenBank/DDBJ whole genome shotgun (WGS) entry which is preliminary data.</text>
</comment>
<evidence type="ECO:0000256" key="2">
    <source>
        <dbReference type="ARBA" id="ARBA00009477"/>
    </source>
</evidence>
<dbReference type="Pfam" id="PF25967">
    <property type="entry name" value="RND-MFP_C"/>
    <property type="match status" value="1"/>
</dbReference>
<evidence type="ECO:0000259" key="6">
    <source>
        <dbReference type="Pfam" id="PF25954"/>
    </source>
</evidence>
<dbReference type="InterPro" id="IPR058792">
    <property type="entry name" value="Beta-barrel_RND_2"/>
</dbReference>